<protein>
    <submittedName>
        <fullName evidence="1">Uncharacterized protein</fullName>
    </submittedName>
</protein>
<reference evidence="1 2" key="1">
    <citation type="journal article" date="2019" name="Nat. Commun.">
        <title>A new type of DNA phosphorothioation-based antiviral system in archaea.</title>
        <authorList>
            <person name="Xiong L."/>
            <person name="Liu S."/>
            <person name="Chen S."/>
            <person name="Xiao Y."/>
            <person name="Zhu B."/>
            <person name="Gao Y."/>
            <person name="Zhang Y."/>
            <person name="Chen B."/>
            <person name="Luo J."/>
            <person name="Deng Z."/>
            <person name="Chen X."/>
            <person name="Wang L."/>
            <person name="Chen S."/>
        </authorList>
    </citation>
    <scope>NUCLEOTIDE SEQUENCE [LARGE SCALE GENOMIC DNA]</scope>
    <source>
        <strain evidence="1 2">JCM 10635</strain>
        <plasmid evidence="1 2">unnamed1</plasmid>
    </source>
</reference>
<dbReference type="EMBL" id="CP031306">
    <property type="protein sequence ID" value="QCC56710.1"/>
    <property type="molecule type" value="Genomic_DNA"/>
</dbReference>
<sequence length="24" mass="2589">MVTTDRGRACGGVRVLLCGSRKRP</sequence>
<geneLocation type="plasmid" evidence="1">
    <name>unnamed1</name>
</geneLocation>
<accession>A0A4D6HSJ3</accession>
<name>A0A4D6HSJ3_9EURY</name>
<proteinExistence type="predicted"/>
<dbReference type="Proteomes" id="UP000296822">
    <property type="component" value="Plasmid unnamed1"/>
</dbReference>
<keyword evidence="1" id="KW-0614">Plasmid</keyword>
<dbReference type="AlphaFoldDB" id="A0A4D6HSJ3"/>
<dbReference type="KEGG" id="nbg:DV706_18430"/>
<evidence type="ECO:0000313" key="1">
    <source>
        <dbReference type="EMBL" id="QCC56710.1"/>
    </source>
</evidence>
<gene>
    <name evidence="1" type="ORF">DV706_18430</name>
</gene>
<organism evidence="1 2">
    <name type="scientific">Natronorubrum bangense</name>
    <dbReference type="NCBI Taxonomy" id="61858"/>
    <lineage>
        <taxon>Archaea</taxon>
        <taxon>Methanobacteriati</taxon>
        <taxon>Methanobacteriota</taxon>
        <taxon>Stenosarchaea group</taxon>
        <taxon>Halobacteria</taxon>
        <taxon>Halobacteriales</taxon>
        <taxon>Natrialbaceae</taxon>
        <taxon>Natronorubrum</taxon>
    </lineage>
</organism>
<evidence type="ECO:0000313" key="2">
    <source>
        <dbReference type="Proteomes" id="UP000296822"/>
    </source>
</evidence>